<proteinExistence type="predicted"/>
<sequence length="178" mass="20244">MYKLKAVLESEDVKTLRITNEDGHSELFSNLYIWSFAKCVRDSAHYHHGYPGESQIFLECGTEGGGRKRIHPIIMSSFVITATRKTEDMKLGEWYSMIQEGLQFCDWEIVEDKDVQEIAAIAALVFFATLGAEQMAYQSLNLNQGHSYGTVVNALKSLQQRKIVRHERGVALLEVSRQ</sequence>
<organism evidence="1 2">
    <name type="scientific">Candolleomyces aberdarensis</name>
    <dbReference type="NCBI Taxonomy" id="2316362"/>
    <lineage>
        <taxon>Eukaryota</taxon>
        <taxon>Fungi</taxon>
        <taxon>Dikarya</taxon>
        <taxon>Basidiomycota</taxon>
        <taxon>Agaricomycotina</taxon>
        <taxon>Agaricomycetes</taxon>
        <taxon>Agaricomycetidae</taxon>
        <taxon>Agaricales</taxon>
        <taxon>Agaricineae</taxon>
        <taxon>Psathyrellaceae</taxon>
        <taxon>Candolleomyces</taxon>
    </lineage>
</organism>
<dbReference type="AlphaFoldDB" id="A0A4Q2DAT7"/>
<reference evidence="1 2" key="1">
    <citation type="submission" date="2019-01" db="EMBL/GenBank/DDBJ databases">
        <title>Draft genome sequence of Psathyrella aberdarensis IHI B618.</title>
        <authorList>
            <person name="Buettner E."/>
            <person name="Kellner H."/>
        </authorList>
    </citation>
    <scope>NUCLEOTIDE SEQUENCE [LARGE SCALE GENOMIC DNA]</scope>
    <source>
        <strain evidence="1 2">IHI B618</strain>
    </source>
</reference>
<dbReference type="Proteomes" id="UP000290288">
    <property type="component" value="Unassembled WGS sequence"/>
</dbReference>
<keyword evidence="2" id="KW-1185">Reference proteome</keyword>
<dbReference type="EMBL" id="SDEE01000497">
    <property type="protein sequence ID" value="RXW15901.1"/>
    <property type="molecule type" value="Genomic_DNA"/>
</dbReference>
<evidence type="ECO:0000313" key="2">
    <source>
        <dbReference type="Proteomes" id="UP000290288"/>
    </source>
</evidence>
<protein>
    <submittedName>
        <fullName evidence="1">Uncharacterized protein</fullName>
    </submittedName>
</protein>
<gene>
    <name evidence="1" type="ORF">EST38_g9958</name>
</gene>
<comment type="caution">
    <text evidence="1">The sequence shown here is derived from an EMBL/GenBank/DDBJ whole genome shotgun (WGS) entry which is preliminary data.</text>
</comment>
<evidence type="ECO:0000313" key="1">
    <source>
        <dbReference type="EMBL" id="RXW15901.1"/>
    </source>
</evidence>
<name>A0A4Q2DAT7_9AGAR</name>
<accession>A0A4Q2DAT7</accession>